<comment type="caution">
    <text evidence="3">The sequence shown here is derived from an EMBL/GenBank/DDBJ whole genome shotgun (WGS) entry which is preliminary data.</text>
</comment>
<dbReference type="InterPro" id="IPR029058">
    <property type="entry name" value="AB_hydrolase_fold"/>
</dbReference>
<dbReference type="GO" id="GO:0006660">
    <property type="term" value="P:phosphatidylserine catabolic process"/>
    <property type="evidence" value="ECO:0007669"/>
    <property type="project" value="TreeGrafter"/>
</dbReference>
<evidence type="ECO:0000256" key="1">
    <source>
        <dbReference type="SAM" id="MobiDB-lite"/>
    </source>
</evidence>
<protein>
    <submittedName>
        <fullName evidence="3">Monoacylglycerol lipase ABHD12</fullName>
    </submittedName>
</protein>
<dbReference type="GO" id="GO:0005789">
    <property type="term" value="C:endoplasmic reticulum membrane"/>
    <property type="evidence" value="ECO:0007669"/>
    <property type="project" value="TreeGrafter"/>
</dbReference>
<dbReference type="GO" id="GO:0052651">
    <property type="term" value="P:monoacylglycerol catabolic process"/>
    <property type="evidence" value="ECO:0007669"/>
    <property type="project" value="TreeGrafter"/>
</dbReference>
<proteinExistence type="predicted"/>
<dbReference type="Gene3D" id="3.40.50.1820">
    <property type="entry name" value="alpha/beta hydrolase"/>
    <property type="match status" value="1"/>
</dbReference>
<dbReference type="STRING" id="151549.A0A4C1UL43"/>
<dbReference type="AlphaFoldDB" id="A0A4C1UL43"/>
<dbReference type="OrthoDB" id="10249433at2759"/>
<dbReference type="EMBL" id="BGZK01000186">
    <property type="protein sequence ID" value="GBP26880.1"/>
    <property type="molecule type" value="Genomic_DNA"/>
</dbReference>
<keyword evidence="2" id="KW-0732">Signal</keyword>
<organism evidence="3 4">
    <name type="scientific">Eumeta variegata</name>
    <name type="common">Bagworm moth</name>
    <name type="synonym">Eumeta japonica</name>
    <dbReference type="NCBI Taxonomy" id="151549"/>
    <lineage>
        <taxon>Eukaryota</taxon>
        <taxon>Metazoa</taxon>
        <taxon>Ecdysozoa</taxon>
        <taxon>Arthropoda</taxon>
        <taxon>Hexapoda</taxon>
        <taxon>Insecta</taxon>
        <taxon>Pterygota</taxon>
        <taxon>Neoptera</taxon>
        <taxon>Endopterygota</taxon>
        <taxon>Lepidoptera</taxon>
        <taxon>Glossata</taxon>
        <taxon>Ditrysia</taxon>
        <taxon>Tineoidea</taxon>
        <taxon>Psychidae</taxon>
        <taxon>Oiketicinae</taxon>
        <taxon>Eumeta</taxon>
    </lineage>
</organism>
<dbReference type="GO" id="GO:0047372">
    <property type="term" value="F:monoacylglycerol lipase activity"/>
    <property type="evidence" value="ECO:0007669"/>
    <property type="project" value="TreeGrafter"/>
</dbReference>
<keyword evidence="4" id="KW-1185">Reference proteome</keyword>
<dbReference type="Proteomes" id="UP000299102">
    <property type="component" value="Unassembled WGS sequence"/>
</dbReference>
<dbReference type="PANTHER" id="PTHR12277:SF194">
    <property type="entry name" value="FI04476P"/>
    <property type="match status" value="1"/>
</dbReference>
<dbReference type="PANTHER" id="PTHR12277">
    <property type="entry name" value="ALPHA/BETA HYDROLASE DOMAIN-CONTAINING PROTEIN"/>
    <property type="match status" value="1"/>
</dbReference>
<evidence type="ECO:0000313" key="3">
    <source>
        <dbReference type="EMBL" id="GBP26880.1"/>
    </source>
</evidence>
<feature type="signal peptide" evidence="2">
    <location>
        <begin position="1"/>
        <end position="15"/>
    </location>
</feature>
<feature type="chain" id="PRO_5020031626" evidence="2">
    <location>
        <begin position="16"/>
        <end position="387"/>
    </location>
</feature>
<evidence type="ECO:0000313" key="4">
    <source>
        <dbReference type="Proteomes" id="UP000299102"/>
    </source>
</evidence>
<dbReference type="SUPFAM" id="SSF53474">
    <property type="entry name" value="alpha/beta-Hydrolases"/>
    <property type="match status" value="1"/>
</dbReference>
<evidence type="ECO:0000256" key="2">
    <source>
        <dbReference type="SAM" id="SignalP"/>
    </source>
</evidence>
<sequence>MHAKIFVADFFVVRGFVVFLDDGGSHSTRRGGRLNFECRYRCGLERRVLSFRLISVKSKRDLEGRSLATRGLLRYGDSTNVKPTEKGLVEDSLMVYEWLNNQTNKPLFVWGHSLGTGISSHLVGNLKELCTQVLGRQEPLPQPNGLILESPFNNMADEVAEHPLSKLVTWLPYYDATFVEPFRVSERYTFKSDEYLRNVNTLPILILHAQDDVIVPYVVGLKLYERIKQSREGGGATLKLHTFDSRENLGHKWICDAVDLPLVVGTRNAAGQPGRGAATPPGSTVLGALSSRIIHGLLWRALNTHDNAVTPRRFAVVMLPYDCFKATSTRPSRLADDFPLCNDSLGATEIRRIAFEMGCLDCATSAARRDSPEPTGPADALTESPQH</sequence>
<reference evidence="3 4" key="1">
    <citation type="journal article" date="2019" name="Commun. Biol.">
        <title>The bagworm genome reveals a unique fibroin gene that provides high tensile strength.</title>
        <authorList>
            <person name="Kono N."/>
            <person name="Nakamura H."/>
            <person name="Ohtoshi R."/>
            <person name="Tomita M."/>
            <person name="Numata K."/>
            <person name="Arakawa K."/>
        </authorList>
    </citation>
    <scope>NUCLEOTIDE SEQUENCE [LARGE SCALE GENOMIC DNA]</scope>
</reference>
<name>A0A4C1UL43_EUMVA</name>
<feature type="region of interest" description="Disordered" evidence="1">
    <location>
        <begin position="366"/>
        <end position="387"/>
    </location>
</feature>
<dbReference type="GO" id="GO:0004622">
    <property type="term" value="F:phosphatidylcholine lysophospholipase activity"/>
    <property type="evidence" value="ECO:0007669"/>
    <property type="project" value="TreeGrafter"/>
</dbReference>
<gene>
    <name evidence="3" type="primary">abhd12</name>
    <name evidence="3" type="ORF">EVAR_16462_1</name>
</gene>
<accession>A0A4C1UL43</accession>